<evidence type="ECO:0000313" key="2">
    <source>
        <dbReference type="Proteomes" id="UP000193558"/>
    </source>
</evidence>
<dbReference type="EMBL" id="MLFR01000001">
    <property type="protein sequence ID" value="ORM71601.1"/>
    <property type="molecule type" value="Genomic_DNA"/>
</dbReference>
<comment type="caution">
    <text evidence="1">The sequence shown here is derived from an EMBL/GenBank/DDBJ whole genome shotgun (WGS) entry which is preliminary data.</text>
</comment>
<dbReference type="Proteomes" id="UP000193558">
    <property type="component" value="Unassembled WGS sequence"/>
</dbReference>
<dbReference type="AlphaFoldDB" id="A0A1X1D517"/>
<evidence type="ECO:0000313" key="1">
    <source>
        <dbReference type="EMBL" id="ORM71601.1"/>
    </source>
</evidence>
<reference evidence="1 2" key="1">
    <citation type="journal article" date="2017" name="Antonie Van Leeuwenhoek">
        <title>Phylogenomic resolution of the bacterial genus Pantoea and its relationship with Erwinia and Tatumella.</title>
        <authorList>
            <person name="Palmer M."/>
            <person name="Steenkamp E.T."/>
            <person name="Coetzee M.P."/>
            <person name="Chan W.Y."/>
            <person name="van Zyl E."/>
            <person name="De Maayer P."/>
            <person name="Coutinho T.A."/>
            <person name="Blom J."/>
            <person name="Smits T.H."/>
            <person name="Duffy B."/>
            <person name="Venter S.N."/>
        </authorList>
    </citation>
    <scope>NUCLEOTIDE SEQUENCE [LARGE SCALE GENOMIC DNA]</scope>
    <source>
        <strain evidence="1 2">LMG 26275</strain>
    </source>
</reference>
<name>A0A1X1D517_9GAMM</name>
<sequence>MRLNAYQLDIEIFALQLRKHAAAHQTGMCLQEAKFHVDLTLQQMKEVLGKDKVFQVLKWNELLAMLDKFNSNTQDPMWRTVINHARFRVKSRRSTIIHARRRFKD</sequence>
<protein>
    <submittedName>
        <fullName evidence="1">Uncharacterized protein</fullName>
    </submittedName>
</protein>
<proteinExistence type="predicted"/>
<accession>A0A1X1D517</accession>
<organism evidence="1 2">
    <name type="scientific">Pantoea rwandensis</name>
    <dbReference type="NCBI Taxonomy" id="1076550"/>
    <lineage>
        <taxon>Bacteria</taxon>
        <taxon>Pseudomonadati</taxon>
        <taxon>Pseudomonadota</taxon>
        <taxon>Gammaproteobacteria</taxon>
        <taxon>Enterobacterales</taxon>
        <taxon>Erwiniaceae</taxon>
        <taxon>Pantoea</taxon>
    </lineage>
</organism>
<gene>
    <name evidence="1" type="ORF">HA51_00530</name>
</gene>